<accession>A0AAD8V116</accession>
<dbReference type="AlphaFoldDB" id="A0AAD8V116"/>
<comment type="caution">
    <text evidence="1">The sequence shown here is derived from an EMBL/GenBank/DDBJ whole genome shotgun (WGS) entry which is preliminary data.</text>
</comment>
<dbReference type="EMBL" id="JAHLJV010000065">
    <property type="protein sequence ID" value="KAK1579561.1"/>
    <property type="molecule type" value="Genomic_DNA"/>
</dbReference>
<keyword evidence="2" id="KW-1185">Reference proteome</keyword>
<evidence type="ECO:0000313" key="2">
    <source>
        <dbReference type="Proteomes" id="UP001230504"/>
    </source>
</evidence>
<dbReference type="GeneID" id="85442857"/>
<sequence>MPSDPQTQSTFISRLPREVRDAVYLHLWRSCGLRQHILWHGAATNKHFCRWSCTTEYRVEDGLQRDIERMRAQLGVPLGQKIMRDRHSSAPLYCRRLQSPWINHWLCGERAFEEHGLAAICGTSTSTNVCWKEGRKNAPHGPWTSAYIPMLLSCKLIYAECLQSMYESTTFIFTDMRTIEMFFGHCALHSAMKTVETGGTPPAFFKYARRLELSLSPDFPALLMCANYDLPGIPRRHDVYDFHWLRLDQFRNLHSLHIWIAARSLTCGIEADGSLRGIKEFDADALKDVLASFGTVGSVTLSTPLSQSISPREGYASVGAVPGVRLYKRGEGDRFHPFLTLIELGCVFDGLIYTSTAEEVRLA</sequence>
<organism evidence="1 2">
    <name type="scientific">Colletotrichum navitas</name>
    <dbReference type="NCBI Taxonomy" id="681940"/>
    <lineage>
        <taxon>Eukaryota</taxon>
        <taxon>Fungi</taxon>
        <taxon>Dikarya</taxon>
        <taxon>Ascomycota</taxon>
        <taxon>Pezizomycotina</taxon>
        <taxon>Sordariomycetes</taxon>
        <taxon>Hypocreomycetidae</taxon>
        <taxon>Glomerellales</taxon>
        <taxon>Glomerellaceae</taxon>
        <taxon>Colletotrichum</taxon>
        <taxon>Colletotrichum graminicola species complex</taxon>
    </lineage>
</organism>
<protein>
    <submittedName>
        <fullName evidence="1">Uncharacterized protein</fullName>
    </submittedName>
</protein>
<dbReference type="RefSeq" id="XP_060410684.1">
    <property type="nucleotide sequence ID" value="XM_060558617.1"/>
</dbReference>
<evidence type="ECO:0000313" key="1">
    <source>
        <dbReference type="EMBL" id="KAK1579561.1"/>
    </source>
</evidence>
<proteinExistence type="predicted"/>
<dbReference type="PANTHER" id="PTHR38790">
    <property type="entry name" value="2EXR DOMAIN-CONTAINING PROTEIN-RELATED"/>
    <property type="match status" value="1"/>
</dbReference>
<reference evidence="1" key="1">
    <citation type="submission" date="2021-06" db="EMBL/GenBank/DDBJ databases">
        <title>Comparative genomics, transcriptomics and evolutionary studies reveal genomic signatures of adaptation to plant cell wall in hemibiotrophic fungi.</title>
        <authorList>
            <consortium name="DOE Joint Genome Institute"/>
            <person name="Baroncelli R."/>
            <person name="Diaz J.F."/>
            <person name="Benocci T."/>
            <person name="Peng M."/>
            <person name="Battaglia E."/>
            <person name="Haridas S."/>
            <person name="Andreopoulos W."/>
            <person name="Labutti K."/>
            <person name="Pangilinan J."/>
            <person name="Floch G.L."/>
            <person name="Makela M.R."/>
            <person name="Henrissat B."/>
            <person name="Grigoriev I.V."/>
            <person name="Crouch J.A."/>
            <person name="De Vries R.P."/>
            <person name="Sukno S.A."/>
            <person name="Thon M.R."/>
        </authorList>
    </citation>
    <scope>NUCLEOTIDE SEQUENCE</scope>
    <source>
        <strain evidence="1">CBS 125086</strain>
    </source>
</reference>
<gene>
    <name evidence="1" type="ORF">LY79DRAFT_564100</name>
</gene>
<name>A0AAD8V116_9PEZI</name>
<dbReference type="Proteomes" id="UP001230504">
    <property type="component" value="Unassembled WGS sequence"/>
</dbReference>